<evidence type="ECO:0000313" key="8">
    <source>
        <dbReference type="EMBL" id="GLK14234.1"/>
    </source>
</evidence>
<sequence>MKSYGSFILSMALVLPLAVGCGLAGRIGDRVAGKERYRIPSEAMEPTIRAGSSVTAVAPEEGYVPKSGDVIVFRVPASWGGPGLRVSRIIGVPGATVACCDDQGRTLLNGRSLQEPYIKEPPASRLDFGPVTVPPGHVWVQGDNRHVSLDSRSRAGAGDSTVPVSGIVGIVDSRSAE</sequence>
<accession>A0A9W6IAS0</accession>
<evidence type="ECO:0000256" key="4">
    <source>
        <dbReference type="ARBA" id="ARBA00013208"/>
    </source>
</evidence>
<comment type="similarity">
    <text evidence="3 6">Belongs to the peptidase S26 family.</text>
</comment>
<evidence type="ECO:0000256" key="6">
    <source>
        <dbReference type="RuleBase" id="RU362042"/>
    </source>
</evidence>
<name>A0A9W6IAS0_9ACTN</name>
<keyword evidence="6" id="KW-0645">Protease</keyword>
<gene>
    <name evidence="8" type="ORF">GCM10017600_76460</name>
</gene>
<reference evidence="8" key="1">
    <citation type="journal article" date="2014" name="Int. J. Syst. Evol. Microbiol.">
        <title>Complete genome sequence of Corynebacterium casei LMG S-19264T (=DSM 44701T), isolated from a smear-ripened cheese.</title>
        <authorList>
            <consortium name="US DOE Joint Genome Institute (JGI-PGF)"/>
            <person name="Walter F."/>
            <person name="Albersmeier A."/>
            <person name="Kalinowski J."/>
            <person name="Ruckert C."/>
        </authorList>
    </citation>
    <scope>NUCLEOTIDE SEQUENCE</scope>
    <source>
        <strain evidence="8">VKM Ac-2007</strain>
    </source>
</reference>
<dbReference type="PANTHER" id="PTHR43390">
    <property type="entry name" value="SIGNAL PEPTIDASE I"/>
    <property type="match status" value="1"/>
</dbReference>
<evidence type="ECO:0000313" key="9">
    <source>
        <dbReference type="Proteomes" id="UP001143474"/>
    </source>
</evidence>
<dbReference type="InterPro" id="IPR019533">
    <property type="entry name" value="Peptidase_S26"/>
</dbReference>
<proteinExistence type="inferred from homology"/>
<dbReference type="EC" id="3.4.21.89" evidence="4 6"/>
<keyword evidence="9" id="KW-1185">Reference proteome</keyword>
<dbReference type="GO" id="GO:0004252">
    <property type="term" value="F:serine-type endopeptidase activity"/>
    <property type="evidence" value="ECO:0007669"/>
    <property type="project" value="InterPro"/>
</dbReference>
<dbReference type="AlphaFoldDB" id="A0A9W6IAS0"/>
<dbReference type="Proteomes" id="UP001143474">
    <property type="component" value="Unassembled WGS sequence"/>
</dbReference>
<organism evidence="8 9">
    <name type="scientific">Streptosporangium carneum</name>
    <dbReference type="NCBI Taxonomy" id="47481"/>
    <lineage>
        <taxon>Bacteria</taxon>
        <taxon>Bacillati</taxon>
        <taxon>Actinomycetota</taxon>
        <taxon>Actinomycetes</taxon>
        <taxon>Streptosporangiales</taxon>
        <taxon>Streptosporangiaceae</taxon>
        <taxon>Streptosporangium</taxon>
    </lineage>
</organism>
<dbReference type="PANTHER" id="PTHR43390:SF1">
    <property type="entry name" value="CHLOROPLAST PROCESSING PEPTIDASE"/>
    <property type="match status" value="1"/>
</dbReference>
<dbReference type="GO" id="GO:0006465">
    <property type="term" value="P:signal peptide processing"/>
    <property type="evidence" value="ECO:0007669"/>
    <property type="project" value="InterPro"/>
</dbReference>
<dbReference type="NCBIfam" id="TIGR02227">
    <property type="entry name" value="sigpep_I_bact"/>
    <property type="match status" value="1"/>
</dbReference>
<feature type="domain" description="Peptidase S26" evidence="7">
    <location>
        <begin position="32"/>
        <end position="172"/>
    </location>
</feature>
<evidence type="ECO:0000259" key="7">
    <source>
        <dbReference type="Pfam" id="PF10502"/>
    </source>
</evidence>
<evidence type="ECO:0000256" key="5">
    <source>
        <dbReference type="ARBA" id="ARBA00022801"/>
    </source>
</evidence>
<evidence type="ECO:0000256" key="1">
    <source>
        <dbReference type="ARBA" id="ARBA00000677"/>
    </source>
</evidence>
<keyword evidence="5 6" id="KW-0378">Hydrolase</keyword>
<dbReference type="InterPro" id="IPR000223">
    <property type="entry name" value="Pept_S26A_signal_pept_1"/>
</dbReference>
<dbReference type="SUPFAM" id="SSF51306">
    <property type="entry name" value="LexA/Signal peptidase"/>
    <property type="match status" value="1"/>
</dbReference>
<dbReference type="PRINTS" id="PR00727">
    <property type="entry name" value="LEADERPTASE"/>
</dbReference>
<dbReference type="GO" id="GO:0005886">
    <property type="term" value="C:plasma membrane"/>
    <property type="evidence" value="ECO:0007669"/>
    <property type="project" value="UniProtKB-SubCell"/>
</dbReference>
<protein>
    <recommendedName>
        <fullName evidence="4 6">Signal peptidase I</fullName>
        <ecNumber evidence="4 6">3.4.21.89</ecNumber>
    </recommendedName>
</protein>
<reference evidence="8" key="2">
    <citation type="submission" date="2023-01" db="EMBL/GenBank/DDBJ databases">
        <authorList>
            <person name="Sun Q."/>
            <person name="Evtushenko L."/>
        </authorList>
    </citation>
    <scope>NUCLEOTIDE SEQUENCE</scope>
    <source>
        <strain evidence="8">VKM Ac-2007</strain>
    </source>
</reference>
<dbReference type="CDD" id="cd06530">
    <property type="entry name" value="S26_SPase_I"/>
    <property type="match status" value="1"/>
</dbReference>
<comment type="caution">
    <text evidence="8">The sequence shown here is derived from an EMBL/GenBank/DDBJ whole genome shotgun (WGS) entry which is preliminary data.</text>
</comment>
<comment type="catalytic activity">
    <reaction evidence="1 6">
        <text>Cleavage of hydrophobic, N-terminal signal or leader sequences from secreted and periplasmic proteins.</text>
        <dbReference type="EC" id="3.4.21.89"/>
    </reaction>
</comment>
<dbReference type="InterPro" id="IPR036286">
    <property type="entry name" value="LexA/Signal_pep-like_sf"/>
</dbReference>
<dbReference type="GO" id="GO:0009003">
    <property type="term" value="F:signal peptidase activity"/>
    <property type="evidence" value="ECO:0007669"/>
    <property type="project" value="UniProtKB-EC"/>
</dbReference>
<dbReference type="InterPro" id="IPR019758">
    <property type="entry name" value="Pept_S26A_signal_pept_1_CS"/>
</dbReference>
<dbReference type="PROSITE" id="PS00761">
    <property type="entry name" value="SPASE_I_3"/>
    <property type="match status" value="1"/>
</dbReference>
<comment type="subcellular location">
    <subcellularLocation>
        <location evidence="2">Cell membrane</location>
        <topology evidence="2">Single-pass type II membrane protein</topology>
    </subcellularLocation>
    <subcellularLocation>
        <location evidence="6">Membrane</location>
        <topology evidence="6">Single-pass type II membrane protein</topology>
    </subcellularLocation>
</comment>
<dbReference type="Pfam" id="PF10502">
    <property type="entry name" value="Peptidase_S26"/>
    <property type="match status" value="1"/>
</dbReference>
<evidence type="ECO:0000256" key="2">
    <source>
        <dbReference type="ARBA" id="ARBA00004401"/>
    </source>
</evidence>
<dbReference type="PROSITE" id="PS51257">
    <property type="entry name" value="PROKAR_LIPOPROTEIN"/>
    <property type="match status" value="1"/>
</dbReference>
<dbReference type="Gene3D" id="2.10.109.10">
    <property type="entry name" value="Umud Fragment, subunit A"/>
    <property type="match status" value="1"/>
</dbReference>
<dbReference type="EMBL" id="BSEV01000030">
    <property type="protein sequence ID" value="GLK14234.1"/>
    <property type="molecule type" value="Genomic_DNA"/>
</dbReference>
<evidence type="ECO:0000256" key="3">
    <source>
        <dbReference type="ARBA" id="ARBA00009370"/>
    </source>
</evidence>